<protein>
    <submittedName>
        <fullName evidence="2">Fungal-specific transcription factor domain-containing protein</fullName>
    </submittedName>
</protein>
<evidence type="ECO:0000313" key="3">
    <source>
        <dbReference type="Proteomes" id="UP000758603"/>
    </source>
</evidence>
<keyword evidence="1" id="KW-0539">Nucleus</keyword>
<dbReference type="GeneID" id="70136933"/>
<proteinExistence type="predicted"/>
<dbReference type="AlphaFoldDB" id="A0A9P8RKT5"/>
<reference evidence="2" key="1">
    <citation type="journal article" date="2021" name="Nat. Commun.">
        <title>Genetic determinants of endophytism in the Arabidopsis root mycobiome.</title>
        <authorList>
            <person name="Mesny F."/>
            <person name="Miyauchi S."/>
            <person name="Thiergart T."/>
            <person name="Pickel B."/>
            <person name="Atanasova L."/>
            <person name="Karlsson M."/>
            <person name="Huettel B."/>
            <person name="Barry K.W."/>
            <person name="Haridas S."/>
            <person name="Chen C."/>
            <person name="Bauer D."/>
            <person name="Andreopoulos W."/>
            <person name="Pangilinan J."/>
            <person name="LaButti K."/>
            <person name="Riley R."/>
            <person name="Lipzen A."/>
            <person name="Clum A."/>
            <person name="Drula E."/>
            <person name="Henrissat B."/>
            <person name="Kohler A."/>
            <person name="Grigoriev I.V."/>
            <person name="Martin F.M."/>
            <person name="Hacquard S."/>
        </authorList>
    </citation>
    <scope>NUCLEOTIDE SEQUENCE</scope>
    <source>
        <strain evidence="2">MPI-SDFR-AT-0073</strain>
    </source>
</reference>
<accession>A0A9P8RKT5</accession>
<dbReference type="OrthoDB" id="5126878at2759"/>
<dbReference type="PANTHER" id="PTHR38111:SF2">
    <property type="entry name" value="FINGER DOMAIN PROTEIN, PUTATIVE (AFU_ORTHOLOGUE AFUA_1G01560)-RELATED"/>
    <property type="match status" value="1"/>
</dbReference>
<dbReference type="EMBL" id="JAGPXC010000008">
    <property type="protein sequence ID" value="KAH6647890.1"/>
    <property type="molecule type" value="Genomic_DNA"/>
</dbReference>
<dbReference type="Proteomes" id="UP000758603">
    <property type="component" value="Unassembled WGS sequence"/>
</dbReference>
<dbReference type="PANTHER" id="PTHR38111">
    <property type="entry name" value="ZN(2)-C6 FUNGAL-TYPE DOMAIN-CONTAINING PROTEIN-RELATED"/>
    <property type="match status" value="1"/>
</dbReference>
<organism evidence="2 3">
    <name type="scientific">Truncatella angustata</name>
    <dbReference type="NCBI Taxonomy" id="152316"/>
    <lineage>
        <taxon>Eukaryota</taxon>
        <taxon>Fungi</taxon>
        <taxon>Dikarya</taxon>
        <taxon>Ascomycota</taxon>
        <taxon>Pezizomycotina</taxon>
        <taxon>Sordariomycetes</taxon>
        <taxon>Xylariomycetidae</taxon>
        <taxon>Amphisphaeriales</taxon>
        <taxon>Sporocadaceae</taxon>
        <taxon>Truncatella</taxon>
    </lineage>
</organism>
<dbReference type="Pfam" id="PF11951">
    <property type="entry name" value="Fungal_trans_2"/>
    <property type="match status" value="1"/>
</dbReference>
<dbReference type="InterPro" id="IPR021858">
    <property type="entry name" value="Fun_TF"/>
</dbReference>
<dbReference type="InterPro" id="IPR053178">
    <property type="entry name" value="Osmoadaptation_assoc"/>
</dbReference>
<evidence type="ECO:0000256" key="1">
    <source>
        <dbReference type="ARBA" id="ARBA00023242"/>
    </source>
</evidence>
<evidence type="ECO:0000313" key="2">
    <source>
        <dbReference type="EMBL" id="KAH6647890.1"/>
    </source>
</evidence>
<comment type="caution">
    <text evidence="2">The sequence shown here is derived from an EMBL/GenBank/DDBJ whole genome shotgun (WGS) entry which is preliminary data.</text>
</comment>
<name>A0A9P8RKT5_9PEZI</name>
<keyword evidence="3" id="KW-1185">Reference proteome</keyword>
<dbReference type="RefSeq" id="XP_045954402.1">
    <property type="nucleotide sequence ID" value="XM_046108042.1"/>
</dbReference>
<gene>
    <name evidence="2" type="ORF">BKA67DRAFT_662637</name>
</gene>
<sequence>MAVTAPTALQSPRTPQAIFQMHPFEDDLFLAYMRHRLLHGRAQQTLYLKAPDKQLAAKCLLALSTTYFGAEHGDFDLVQRGQHQYNEALSDLNMALSNPSQCRTYDVLESVVVMTIFEFMASTSEHGWIHHACGLEKLMALQGPDSFKSLAALTILEQSQAIIILAALVLHRSTIFSKDEWKYAPWENHPDRRSDVQDLYDILADCAELQVAKDKAHADLMHGKNCDMHQTVIENVNSLLKQLSQWRCNWTYEEVPVTKAAPNELNAKSDIVPVWNTSYCFNSLHGANGHGLSNAILILLLRMQRETMAAADITCPQASDMTKTIYDAGIAICRSVDYHLDHSRVGSGSLILQFPLRMAYEAVAVQSPSVARWIRDVLQDINVGSAGRWSSAKHLLQVGFRNLSTL</sequence>